<dbReference type="GeneID" id="31924582"/>
<reference evidence="1 2" key="1">
    <citation type="journal article" date="2010" name="BMC Genomics">
        <title>Complete genome sequence and lifestyle of black-pigmented Corynebacterium aurimucosum ATCC 700975 (formerly C. nigricans CN-1) isolated from a vaginal swab of a woman with spontaneous abortion.</title>
        <authorList>
            <person name="Trost E."/>
            <person name="Gotker S."/>
            <person name="Schneider J."/>
            <person name="Schneiker-Bekel S."/>
            <person name="Szczepanowski R."/>
            <person name="Tilker A."/>
            <person name="Viehoever P."/>
            <person name="Arnold W."/>
            <person name="Bekel T."/>
            <person name="Blom J."/>
            <person name="Gartemann K.H."/>
            <person name="Linke B."/>
            <person name="Goesmann A."/>
            <person name="Puhler A."/>
            <person name="Shukla S.K."/>
            <person name="Tauch A."/>
        </authorList>
    </citation>
    <scope>NUCLEOTIDE SEQUENCE [LARGE SCALE GENOMIC DNA]</scope>
    <source>
        <strain evidence="2">ATCC 700975 / DSM 44827 / CIP 107346 / CN-1</strain>
    </source>
</reference>
<dbReference type="AlphaFoldDB" id="C3PI81"/>
<dbReference type="Proteomes" id="UP000002077">
    <property type="component" value="Chromosome"/>
</dbReference>
<dbReference type="STRING" id="548476.cauri_1942"/>
<name>C3PI81_CORA7</name>
<keyword evidence="2" id="KW-1185">Reference proteome</keyword>
<dbReference type="EMBL" id="CP001601">
    <property type="protein sequence ID" value="ACP33535.1"/>
    <property type="molecule type" value="Genomic_DNA"/>
</dbReference>
<gene>
    <name evidence="1" type="ordered locus">cauri_1942</name>
</gene>
<evidence type="ECO:0000313" key="1">
    <source>
        <dbReference type="EMBL" id="ACP33535.1"/>
    </source>
</evidence>
<proteinExistence type="predicted"/>
<dbReference type="RefSeq" id="WP_012715232.1">
    <property type="nucleotide sequence ID" value="NC_012590.1"/>
</dbReference>
<sequence>MTTLADLTPEERAQCRGMWCDFPDPDERTNLAIYVGDSPNHKGFCELIHEGQLGTLTIPENLTPRLDLPRAWAPDGQPVPGEWEDGHVFVSYDDPDPWILKDAVSIEGLSEGGMSYYDAPPNGIEVKLDKFGEGEGKARRWVGSWEQA</sequence>
<dbReference type="eggNOG" id="ENOG5031SHS">
    <property type="taxonomic scope" value="Bacteria"/>
</dbReference>
<protein>
    <submittedName>
        <fullName evidence="1">Uncharacterized protein</fullName>
    </submittedName>
</protein>
<evidence type="ECO:0000313" key="2">
    <source>
        <dbReference type="Proteomes" id="UP000002077"/>
    </source>
</evidence>
<dbReference type="KEGG" id="car:cauri_1942"/>
<organism evidence="1 2">
    <name type="scientific">Corynebacterium aurimucosum (strain ATCC 700975 / DSM 44827 / CIP 107346 / CN-1)</name>
    <name type="common">Corynebacterium nigricans</name>
    <dbReference type="NCBI Taxonomy" id="548476"/>
    <lineage>
        <taxon>Bacteria</taxon>
        <taxon>Bacillati</taxon>
        <taxon>Actinomycetota</taxon>
        <taxon>Actinomycetes</taxon>
        <taxon>Mycobacteriales</taxon>
        <taxon>Corynebacteriaceae</taxon>
        <taxon>Corynebacterium</taxon>
    </lineage>
</organism>
<accession>C3PI81</accession>
<dbReference type="HOGENOM" id="CLU_163215_0_0_11"/>